<evidence type="ECO:0000256" key="1">
    <source>
        <dbReference type="SAM" id="SignalP"/>
    </source>
</evidence>
<gene>
    <name evidence="3" type="ORF">NCTC11388_00871</name>
</gene>
<accession>A0A380BI35</accession>
<dbReference type="EMBL" id="UGYW01000002">
    <property type="protein sequence ID" value="SUJ01712.1"/>
    <property type="molecule type" value="Genomic_DNA"/>
</dbReference>
<feature type="domain" description="FAS1" evidence="2">
    <location>
        <begin position="39"/>
        <end position="205"/>
    </location>
</feature>
<sequence>MKQQSILFVIMLLVTASLWSCAKTDGYYDYENKENIFTGNTIEYFQSKPQVYDSLLTVLNKFPALRDSIATTATTIFAPTNSSFHSAITNLNLVRKTQKKPLLYIRDLDPVQLDTLISKYISKDLVTTDSMLFVDGLFINARYNQDMHAQRLKQESSGFVGGGLVTVYYSDTKGSNFQSQWTRTTTQAVNIKTSNGVVHILNNGHEFGFGEFLTRFNK</sequence>
<keyword evidence="1" id="KW-0732">Signal</keyword>
<reference evidence="3 4" key="1">
    <citation type="submission" date="2018-06" db="EMBL/GenBank/DDBJ databases">
        <authorList>
            <consortium name="Pathogen Informatics"/>
            <person name="Doyle S."/>
        </authorList>
    </citation>
    <scope>NUCLEOTIDE SEQUENCE [LARGE SCALE GENOMIC DNA]</scope>
    <source>
        <strain evidence="3 4">NCTC11388</strain>
    </source>
</reference>
<proteinExistence type="predicted"/>
<dbReference type="AlphaFoldDB" id="A0A380BI35"/>
<evidence type="ECO:0000313" key="3">
    <source>
        <dbReference type="EMBL" id="SUJ01712.1"/>
    </source>
</evidence>
<feature type="chain" id="PRO_5016565488" description="FAS1 domain-containing protein" evidence="1">
    <location>
        <begin position="23"/>
        <end position="218"/>
    </location>
</feature>
<dbReference type="InterPro" id="IPR036378">
    <property type="entry name" value="FAS1_dom_sf"/>
</dbReference>
<evidence type="ECO:0000259" key="2">
    <source>
        <dbReference type="PROSITE" id="PS50213"/>
    </source>
</evidence>
<organism evidence="3 4">
    <name type="scientific">Sphingobacterium spiritivorum</name>
    <name type="common">Flavobacterium spiritivorum</name>
    <dbReference type="NCBI Taxonomy" id="258"/>
    <lineage>
        <taxon>Bacteria</taxon>
        <taxon>Pseudomonadati</taxon>
        <taxon>Bacteroidota</taxon>
        <taxon>Sphingobacteriia</taxon>
        <taxon>Sphingobacteriales</taxon>
        <taxon>Sphingobacteriaceae</taxon>
        <taxon>Sphingobacterium</taxon>
    </lineage>
</organism>
<evidence type="ECO:0000313" key="4">
    <source>
        <dbReference type="Proteomes" id="UP000254893"/>
    </source>
</evidence>
<dbReference type="PROSITE" id="PS50213">
    <property type="entry name" value="FAS1"/>
    <property type="match status" value="1"/>
</dbReference>
<dbReference type="InterPro" id="IPR000782">
    <property type="entry name" value="FAS1_domain"/>
</dbReference>
<protein>
    <recommendedName>
        <fullName evidence="2">FAS1 domain-containing protein</fullName>
    </recommendedName>
</protein>
<dbReference type="Gene3D" id="2.30.180.10">
    <property type="entry name" value="FAS1 domain"/>
    <property type="match status" value="1"/>
</dbReference>
<name>A0A380BI35_SPHSI</name>
<feature type="signal peptide" evidence="1">
    <location>
        <begin position="1"/>
        <end position="22"/>
    </location>
</feature>
<dbReference type="SUPFAM" id="SSF82153">
    <property type="entry name" value="FAS1 domain"/>
    <property type="match status" value="1"/>
</dbReference>
<dbReference type="Proteomes" id="UP000254893">
    <property type="component" value="Unassembled WGS sequence"/>
</dbReference>
<dbReference type="RefSeq" id="WP_115169249.1">
    <property type="nucleotide sequence ID" value="NZ_UGYW01000002.1"/>
</dbReference>